<organism evidence="8 10">
    <name type="scientific">Agrobacterium vitis</name>
    <name type="common">Rhizobium vitis</name>
    <dbReference type="NCBI Taxonomy" id="373"/>
    <lineage>
        <taxon>Bacteria</taxon>
        <taxon>Pseudomonadati</taxon>
        <taxon>Pseudomonadota</taxon>
        <taxon>Alphaproteobacteria</taxon>
        <taxon>Hyphomicrobiales</taxon>
        <taxon>Rhizobiaceae</taxon>
        <taxon>Rhizobium/Agrobacterium group</taxon>
        <taxon>Agrobacterium</taxon>
    </lineage>
</organism>
<keyword evidence="1 6" id="KW-0540">Nuclease</keyword>
<dbReference type="Proteomes" id="UP000179536">
    <property type="component" value="Unassembled WGS sequence"/>
</dbReference>
<evidence type="ECO:0000313" key="9">
    <source>
        <dbReference type="Proteomes" id="UP000179454"/>
    </source>
</evidence>
<dbReference type="RefSeq" id="WP_041696740.1">
    <property type="nucleotide sequence ID" value="NZ_MBFA02000007.1"/>
</dbReference>
<comment type="similarity">
    <text evidence="6">Belongs to the vsr family.</text>
</comment>
<evidence type="ECO:0000256" key="3">
    <source>
        <dbReference type="ARBA" id="ARBA00022763"/>
    </source>
</evidence>
<dbReference type="SUPFAM" id="SSF52980">
    <property type="entry name" value="Restriction endonuclease-like"/>
    <property type="match status" value="1"/>
</dbReference>
<dbReference type="Gene3D" id="3.40.960.10">
    <property type="entry name" value="VSR Endonuclease"/>
    <property type="match status" value="1"/>
</dbReference>
<evidence type="ECO:0000256" key="5">
    <source>
        <dbReference type="ARBA" id="ARBA00023204"/>
    </source>
</evidence>
<evidence type="ECO:0000313" key="8">
    <source>
        <dbReference type="EMBL" id="MUP10914.1"/>
    </source>
</evidence>
<dbReference type="EMBL" id="MBFA02000007">
    <property type="protein sequence ID" value="MUP10914.1"/>
    <property type="molecule type" value="Genomic_DNA"/>
</dbReference>
<dbReference type="InterPro" id="IPR011335">
    <property type="entry name" value="Restrct_endonuc-II-like"/>
</dbReference>
<dbReference type="Proteomes" id="UP000179454">
    <property type="component" value="Unassembled WGS sequence"/>
</dbReference>
<evidence type="ECO:0000313" key="7">
    <source>
        <dbReference type="EMBL" id="MUO42171.1"/>
    </source>
</evidence>
<keyword evidence="9" id="KW-1185">Reference proteome</keyword>
<dbReference type="InterPro" id="IPR004603">
    <property type="entry name" value="DNA_mismatch_endonuc_vsr"/>
</dbReference>
<keyword evidence="5 6" id="KW-0234">DNA repair</keyword>
<gene>
    <name evidence="8" type="primary">vsr</name>
    <name evidence="8" type="ORF">BBK91_013650</name>
    <name evidence="7" type="ORF">BBL17_010285</name>
</gene>
<keyword evidence="2 6" id="KW-0255">Endonuclease</keyword>
<dbReference type="PIRSF" id="PIRSF018267">
    <property type="entry name" value="VSR_endonuc"/>
    <property type="match status" value="1"/>
</dbReference>
<evidence type="ECO:0000256" key="2">
    <source>
        <dbReference type="ARBA" id="ARBA00022759"/>
    </source>
</evidence>
<evidence type="ECO:0000313" key="10">
    <source>
        <dbReference type="Proteomes" id="UP000179536"/>
    </source>
</evidence>
<evidence type="ECO:0000256" key="4">
    <source>
        <dbReference type="ARBA" id="ARBA00022801"/>
    </source>
</evidence>
<keyword evidence="4 6" id="KW-0378">Hydrolase</keyword>
<protein>
    <recommendedName>
        <fullName evidence="6">Very short patch repair endonuclease</fullName>
        <ecNumber evidence="6">3.1.-.-</ecNumber>
    </recommendedName>
</protein>
<dbReference type="GO" id="GO:0006298">
    <property type="term" value="P:mismatch repair"/>
    <property type="evidence" value="ECO:0007669"/>
    <property type="project" value="UniProtKB-UniRule"/>
</dbReference>
<accession>A0ABD6H8V0</accession>
<evidence type="ECO:0000256" key="6">
    <source>
        <dbReference type="PIRNR" id="PIRNR018267"/>
    </source>
</evidence>
<dbReference type="GO" id="GO:0016787">
    <property type="term" value="F:hydrolase activity"/>
    <property type="evidence" value="ECO:0007669"/>
    <property type="project" value="UniProtKB-KW"/>
</dbReference>
<comment type="function">
    <text evidence="6">May nick specific sequences that contain T:G mispairs resulting from m5C-deamination.</text>
</comment>
<dbReference type="GO" id="GO:0004519">
    <property type="term" value="F:endonuclease activity"/>
    <property type="evidence" value="ECO:0007669"/>
    <property type="project" value="UniProtKB-KW"/>
</dbReference>
<dbReference type="EC" id="3.1.-.-" evidence="6"/>
<dbReference type="EMBL" id="MBFE02000006">
    <property type="protein sequence ID" value="MUO42171.1"/>
    <property type="molecule type" value="Genomic_DNA"/>
</dbReference>
<dbReference type="AlphaFoldDB" id="A0ABD6H8V0"/>
<dbReference type="Pfam" id="PF03852">
    <property type="entry name" value="Vsr"/>
    <property type="match status" value="1"/>
</dbReference>
<sequence>MDIVTKEQRSEIMSRIRGRDTRPEMLVRRTAHALGYRYRLHAKDLPGRPDLVFPKKRIALFVHGCFWHRHPGCRLAYTPKSNQQFWQSKFDRNVERDGEVIAGLRALGWKPQIIWECQTRKPGLDDDLRMVVENCP</sequence>
<comment type="caution">
    <text evidence="8">The sequence shown here is derived from an EMBL/GenBank/DDBJ whole genome shotgun (WGS) entry which is preliminary data.</text>
</comment>
<keyword evidence="3 6" id="KW-0227">DNA damage</keyword>
<dbReference type="NCBIfam" id="TIGR00632">
    <property type="entry name" value="vsr"/>
    <property type="match status" value="1"/>
</dbReference>
<evidence type="ECO:0000256" key="1">
    <source>
        <dbReference type="ARBA" id="ARBA00022722"/>
    </source>
</evidence>
<dbReference type="CDD" id="cd00221">
    <property type="entry name" value="Vsr"/>
    <property type="match status" value="1"/>
</dbReference>
<reference evidence="9 10" key="1">
    <citation type="submission" date="2019-11" db="EMBL/GenBank/DDBJ databases">
        <title>Whole-genome sequencing of Allorhizobium vitis.</title>
        <authorList>
            <person name="Gan H.M."/>
            <person name="Savka M.A."/>
        </authorList>
    </citation>
    <scope>NUCLEOTIDE SEQUENCE [LARGE SCALE GENOMIC DNA]</scope>
    <source>
        <strain evidence="8 10">RF2/1</strain>
        <strain evidence="7 9">T1/7</strain>
    </source>
</reference>
<name>A0ABD6H8V0_AGRVI</name>
<proteinExistence type="inferred from homology"/>